<evidence type="ECO:0000256" key="1">
    <source>
        <dbReference type="SAM" id="Coils"/>
    </source>
</evidence>
<keyword evidence="3" id="KW-1185">Reference proteome</keyword>
<dbReference type="OrthoDB" id="3650741at2759"/>
<evidence type="ECO:0000313" key="3">
    <source>
        <dbReference type="Proteomes" id="UP000033647"/>
    </source>
</evidence>
<reference evidence="2 3" key="1">
    <citation type="submission" date="2015-03" db="EMBL/GenBank/DDBJ databases">
        <title>RNA-seq based gene annotation and comparative genomics of four Zymoseptoria species reveal species-specific pathogenicity related genes and transposable element activity.</title>
        <authorList>
            <person name="Grandaubert J."/>
            <person name="Bhattacharyya A."/>
            <person name="Stukenbrock E.H."/>
        </authorList>
    </citation>
    <scope>NUCLEOTIDE SEQUENCE [LARGE SCALE GENOMIC DNA]</scope>
    <source>
        <strain evidence="2 3">Zb18110</strain>
    </source>
</reference>
<name>A0A0F4GDF8_9PEZI</name>
<evidence type="ECO:0000313" key="2">
    <source>
        <dbReference type="EMBL" id="KJX94230.1"/>
    </source>
</evidence>
<comment type="caution">
    <text evidence="2">The sequence shown here is derived from an EMBL/GenBank/DDBJ whole genome shotgun (WGS) entry which is preliminary data.</text>
</comment>
<proteinExistence type="predicted"/>
<sequence>MALARLMRPLPSELVDLIFDYTTSATSPQSTNVNITGTSYKPPVALQIDRTSRSASSQLYYARSTFSFSDMSVCRTWLTIVSPSHRLHLRTLRYDIRPQNVMQFTGVHAMQVEYLIEDVKDAFVGFELRTALVVWIATSAHVEEKSLQEQKERVIERHLRRCAAFGHGYSLPTDDVRRIEEEMVRAKEEWERKKKEMKREAKKARKWHKKVAKAKKKDAQAPEADTRFVATAKTSQLIQALPQELYDLILDFTLAYTEHRRPTIVEIDEHYKPPALSQIDRASRHRFSKAHYSRIVFSFTDLDVGLLWLKSLHPMQSLQVKFLRHDTRLRLFWPWMLLKHPRGSAEDRIQNLSEKLVSDMILFEPEDNRSNFATMAYKLRLRFKRDLATNEWGEDVWRCCMPFAE</sequence>
<dbReference type="AlphaFoldDB" id="A0A0F4GDF8"/>
<keyword evidence="1" id="KW-0175">Coiled coil</keyword>
<gene>
    <name evidence="2" type="ORF">TI39_contig4206g00006</name>
</gene>
<dbReference type="Proteomes" id="UP000033647">
    <property type="component" value="Unassembled WGS sequence"/>
</dbReference>
<feature type="coiled-coil region" evidence="1">
    <location>
        <begin position="176"/>
        <end position="207"/>
    </location>
</feature>
<dbReference type="EMBL" id="LAFY01004165">
    <property type="protein sequence ID" value="KJX94230.1"/>
    <property type="molecule type" value="Genomic_DNA"/>
</dbReference>
<protein>
    <submittedName>
        <fullName evidence="2">Uncharacterized protein</fullName>
    </submittedName>
</protein>
<organism evidence="2 3">
    <name type="scientific">Zymoseptoria brevis</name>
    <dbReference type="NCBI Taxonomy" id="1047168"/>
    <lineage>
        <taxon>Eukaryota</taxon>
        <taxon>Fungi</taxon>
        <taxon>Dikarya</taxon>
        <taxon>Ascomycota</taxon>
        <taxon>Pezizomycotina</taxon>
        <taxon>Dothideomycetes</taxon>
        <taxon>Dothideomycetidae</taxon>
        <taxon>Mycosphaerellales</taxon>
        <taxon>Mycosphaerellaceae</taxon>
        <taxon>Zymoseptoria</taxon>
    </lineage>
</organism>
<accession>A0A0F4GDF8</accession>